<gene>
    <name evidence="4" type="ORF">BT62DRAFT_298726</name>
</gene>
<dbReference type="EMBL" id="MU250524">
    <property type="protein sequence ID" value="KAG7452334.1"/>
    <property type="molecule type" value="Genomic_DNA"/>
</dbReference>
<evidence type="ECO:0000313" key="4">
    <source>
        <dbReference type="EMBL" id="KAG7452334.1"/>
    </source>
</evidence>
<dbReference type="InterPro" id="IPR008794">
    <property type="entry name" value="Pro_racemase_fam"/>
</dbReference>
<evidence type="ECO:0000256" key="2">
    <source>
        <dbReference type="ARBA" id="ARBA00007529"/>
    </source>
</evidence>
<dbReference type="AlphaFoldDB" id="A0A9P7W4C1"/>
<dbReference type="PANTHER" id="PTHR33442:SF1">
    <property type="entry name" value="TRANS-3-HYDROXY-L-PROLINE DEHYDRATASE"/>
    <property type="match status" value="1"/>
</dbReference>
<comment type="similarity">
    <text evidence="2">Belongs to the proline racemase family.</text>
</comment>
<dbReference type="SFLD" id="SFLDS00028">
    <property type="entry name" value="Proline_Racemase"/>
    <property type="match status" value="1"/>
</dbReference>
<evidence type="ECO:0000313" key="5">
    <source>
        <dbReference type="Proteomes" id="UP000812287"/>
    </source>
</evidence>
<evidence type="ECO:0000256" key="3">
    <source>
        <dbReference type="ARBA" id="ARBA00013105"/>
    </source>
</evidence>
<sequence length="363" mass="39956">MDTFNSLLSRQNVIMTVEMHTSGEPTRIVISGYPPLLGTTLLEKRRYAKEHHDNIRRRLMLEPRGHAGMYGAILVQETELTRSGEADIGVLFCHNEGYSTMCGHATIALGRFLVDTRDLEMFPRRDTLRTVNGTTELRIHAPCGVIRVSVPFNSNEVTFLGAPSFVSKRGLLVDIPLNERGCISREQVTVDVAYGGAFYALVSVQQLGVKDNIAEAAAAIERLVNLKATQEEIIKHPTERDLEFLYGVIVTDKTQGGPRGELGLCFFAGGQVDRSPTGSGVMARVALAVEEGWLGIGTDEWWRYESVVSLQKDTLGFQGSAMELREEGIVVKVKGKANYTGASAFVCEEQDPLKDGFVLSFPE</sequence>
<dbReference type="GO" id="GO:0050346">
    <property type="term" value="F:trans-L-3-hydroxyproline dehydratase activity"/>
    <property type="evidence" value="ECO:0007669"/>
    <property type="project" value="UniProtKB-EC"/>
</dbReference>
<dbReference type="SUPFAM" id="SSF54506">
    <property type="entry name" value="Diaminopimelate epimerase-like"/>
    <property type="match status" value="1"/>
</dbReference>
<dbReference type="OrthoDB" id="6409228at2759"/>
<evidence type="ECO:0000256" key="1">
    <source>
        <dbReference type="ARBA" id="ARBA00001148"/>
    </source>
</evidence>
<dbReference type="PIRSF" id="PIRSF029792">
    <property type="entry name" value="Pro_racemase"/>
    <property type="match status" value="1"/>
</dbReference>
<dbReference type="Gene3D" id="3.10.310.10">
    <property type="entry name" value="Diaminopimelate Epimerase, Chain A, domain 1"/>
    <property type="match status" value="2"/>
</dbReference>
<comment type="caution">
    <text evidence="4">The sequence shown here is derived from an EMBL/GenBank/DDBJ whole genome shotgun (WGS) entry which is preliminary data.</text>
</comment>
<proteinExistence type="inferred from homology"/>
<organism evidence="4 5">
    <name type="scientific">Guyanagaster necrorhizus</name>
    <dbReference type="NCBI Taxonomy" id="856835"/>
    <lineage>
        <taxon>Eukaryota</taxon>
        <taxon>Fungi</taxon>
        <taxon>Dikarya</taxon>
        <taxon>Basidiomycota</taxon>
        <taxon>Agaricomycotina</taxon>
        <taxon>Agaricomycetes</taxon>
        <taxon>Agaricomycetidae</taxon>
        <taxon>Agaricales</taxon>
        <taxon>Marasmiineae</taxon>
        <taxon>Physalacriaceae</taxon>
        <taxon>Guyanagaster</taxon>
    </lineage>
</organism>
<dbReference type="FunFam" id="3.10.310.10:FF:000003">
    <property type="entry name" value="Proline racemase"/>
    <property type="match status" value="1"/>
</dbReference>
<reference evidence="4" key="1">
    <citation type="submission" date="2020-11" db="EMBL/GenBank/DDBJ databases">
        <title>Adaptations for nitrogen fixation in a non-lichenized fungal sporocarp promotes dispersal by wood-feeding termites.</title>
        <authorList>
            <consortium name="DOE Joint Genome Institute"/>
            <person name="Koch R.A."/>
            <person name="Yoon G."/>
            <person name="Arayal U."/>
            <person name="Lail K."/>
            <person name="Amirebrahimi M."/>
            <person name="Labutti K."/>
            <person name="Lipzen A."/>
            <person name="Riley R."/>
            <person name="Barry K."/>
            <person name="Henrissat B."/>
            <person name="Grigoriev I.V."/>
            <person name="Herr J.R."/>
            <person name="Aime M.C."/>
        </authorList>
    </citation>
    <scope>NUCLEOTIDE SEQUENCE</scope>
    <source>
        <strain evidence="4">MCA 3950</strain>
    </source>
</reference>
<dbReference type="GeneID" id="66102701"/>
<dbReference type="PANTHER" id="PTHR33442">
    <property type="entry name" value="TRANS-3-HYDROXY-L-PROLINE DEHYDRATASE"/>
    <property type="match status" value="1"/>
</dbReference>
<keyword evidence="5" id="KW-1185">Reference proteome</keyword>
<comment type="catalytic activity">
    <reaction evidence="1">
        <text>trans-3-hydroxy-L-proline = 1-pyrroline-2-carboxylate + H2O</text>
        <dbReference type="Rhea" id="RHEA:10320"/>
        <dbReference type="ChEBI" id="CHEBI:15377"/>
        <dbReference type="ChEBI" id="CHEBI:39785"/>
        <dbReference type="ChEBI" id="CHEBI:57938"/>
        <dbReference type="EC" id="4.2.1.77"/>
    </reaction>
</comment>
<dbReference type="RefSeq" id="XP_043045834.1">
    <property type="nucleotide sequence ID" value="XM_043180405.1"/>
</dbReference>
<name>A0A9P7W4C1_9AGAR</name>
<dbReference type="Proteomes" id="UP000812287">
    <property type="component" value="Unassembled WGS sequence"/>
</dbReference>
<protein>
    <recommendedName>
        <fullName evidence="3">trans-L-3-hydroxyproline dehydratase</fullName>
        <ecNumber evidence="3">4.2.1.77</ecNumber>
    </recommendedName>
</protein>
<accession>A0A9P7W4C1</accession>
<dbReference type="Pfam" id="PF05544">
    <property type="entry name" value="Pro_racemase"/>
    <property type="match status" value="1"/>
</dbReference>
<dbReference type="EC" id="4.2.1.77" evidence="3"/>